<dbReference type="Pfam" id="PF03102">
    <property type="entry name" value="NeuB"/>
    <property type="match status" value="1"/>
</dbReference>
<dbReference type="InterPro" id="IPR036732">
    <property type="entry name" value="AFP_Neu5c_C_sf"/>
</dbReference>
<gene>
    <name evidence="2" type="primary">pseI</name>
    <name evidence="2" type="ORF">ACFOOR_10880</name>
</gene>
<dbReference type="InterPro" id="IPR006190">
    <property type="entry name" value="SAF_AFP_Neu5Ac"/>
</dbReference>
<dbReference type="SUPFAM" id="SSF51269">
    <property type="entry name" value="AFP III-like domain"/>
    <property type="match status" value="1"/>
</dbReference>
<dbReference type="Proteomes" id="UP001595379">
    <property type="component" value="Unassembled WGS sequence"/>
</dbReference>
<dbReference type="Gene3D" id="3.90.1210.10">
    <property type="entry name" value="Antifreeze-like/N-acetylneuraminic acid synthase C-terminal domain"/>
    <property type="match status" value="1"/>
</dbReference>
<keyword evidence="3" id="KW-1185">Reference proteome</keyword>
<dbReference type="NCBIfam" id="TIGR03586">
    <property type="entry name" value="PseI"/>
    <property type="match status" value="1"/>
</dbReference>
<dbReference type="Gene3D" id="3.20.20.70">
    <property type="entry name" value="Aldolase class I"/>
    <property type="match status" value="1"/>
</dbReference>
<proteinExistence type="predicted"/>
<reference evidence="3" key="1">
    <citation type="journal article" date="2019" name="Int. J. Syst. Evol. Microbiol.">
        <title>The Global Catalogue of Microorganisms (GCM) 10K type strain sequencing project: providing services to taxonomists for standard genome sequencing and annotation.</title>
        <authorList>
            <consortium name="The Broad Institute Genomics Platform"/>
            <consortium name="The Broad Institute Genome Sequencing Center for Infectious Disease"/>
            <person name="Wu L."/>
            <person name="Ma J."/>
        </authorList>
    </citation>
    <scope>NUCLEOTIDE SEQUENCE [LARGE SCALE GENOMIC DNA]</scope>
    <source>
        <strain evidence="3">KCTC 52487</strain>
    </source>
</reference>
<dbReference type="EC" id="2.5.1.97" evidence="2"/>
<dbReference type="SMART" id="SM00858">
    <property type="entry name" value="SAF"/>
    <property type="match status" value="1"/>
</dbReference>
<dbReference type="PANTHER" id="PTHR42966:SF2">
    <property type="entry name" value="PSEUDAMINIC ACID SYNTHASE"/>
    <property type="match status" value="1"/>
</dbReference>
<dbReference type="CDD" id="cd11615">
    <property type="entry name" value="SAF_NeuB_like"/>
    <property type="match status" value="1"/>
</dbReference>
<feature type="domain" description="AFP-like" evidence="1">
    <location>
        <begin position="295"/>
        <end position="353"/>
    </location>
</feature>
<evidence type="ECO:0000259" key="1">
    <source>
        <dbReference type="PROSITE" id="PS50844"/>
    </source>
</evidence>
<name>A0ABV6ZYT5_9PROT</name>
<evidence type="ECO:0000313" key="3">
    <source>
        <dbReference type="Proteomes" id="UP001595379"/>
    </source>
</evidence>
<dbReference type="InterPro" id="IPR051690">
    <property type="entry name" value="PseI-like"/>
</dbReference>
<sequence length="353" mass="38024">MSSRAEAFIADRRIAENEPPYIVAELSANHGGSIDHALRLIAAAAESGADAIKLQTYTADTITLDHDGPEFIIPHGPWKGRTLHALYQEAHTPWDWHERLFAEARDCGLTIFSSPFDPTAVDLLESLDAPAYKIASFEIVDLPLIEKCARTGKPLIISTGMASLGEIEAAVTTARGAGNKDLVLLHCISAYPTPAHEMDLRTVAHLGTAFDVVPGLSDHTLGTAVAVASVALGARLIEKHFTLDRADGGPDADFSIEPHELKRLAADCHTAWEALGSISYDPRGSERGNVAFRRSLYAVADIAAGERLNAETVRSIRPGHGLPPKELPRVLTGRARKPIKRGTPLSFDLIDFG</sequence>
<comment type="caution">
    <text evidence="2">The sequence shown here is derived from an EMBL/GenBank/DDBJ whole genome shotgun (WGS) entry which is preliminary data.</text>
</comment>
<dbReference type="EMBL" id="JBHRSV010000020">
    <property type="protein sequence ID" value="MFC2926609.1"/>
    <property type="molecule type" value="Genomic_DNA"/>
</dbReference>
<dbReference type="InterPro" id="IPR013132">
    <property type="entry name" value="PseI/NeuA/B-like_N"/>
</dbReference>
<dbReference type="InterPro" id="IPR013785">
    <property type="entry name" value="Aldolase_TIM"/>
</dbReference>
<dbReference type="InterPro" id="IPR013974">
    <property type="entry name" value="SAF"/>
</dbReference>
<evidence type="ECO:0000313" key="2">
    <source>
        <dbReference type="EMBL" id="MFC2926609.1"/>
    </source>
</evidence>
<dbReference type="InterPro" id="IPR020030">
    <property type="entry name" value="Pseudaminic_synth_PseI"/>
</dbReference>
<dbReference type="InterPro" id="IPR057736">
    <property type="entry name" value="SAF_PseI/NeuA/NeuB"/>
</dbReference>
<dbReference type="PANTHER" id="PTHR42966">
    <property type="entry name" value="N-ACETYLNEURAMINATE SYNTHASE"/>
    <property type="match status" value="1"/>
</dbReference>
<dbReference type="SUPFAM" id="SSF51569">
    <property type="entry name" value="Aldolase"/>
    <property type="match status" value="1"/>
</dbReference>
<accession>A0ABV6ZYT5</accession>
<dbReference type="RefSeq" id="WP_343164751.1">
    <property type="nucleotide sequence ID" value="NZ_JBHRSV010000020.1"/>
</dbReference>
<protein>
    <submittedName>
        <fullName evidence="2">Pseudaminic acid synthase</fullName>
        <ecNumber evidence="2">2.5.1.97</ecNumber>
    </submittedName>
</protein>
<keyword evidence="2" id="KW-0808">Transferase</keyword>
<organism evidence="2 3">
    <name type="scientific">Hyphobacterium vulgare</name>
    <dbReference type="NCBI Taxonomy" id="1736751"/>
    <lineage>
        <taxon>Bacteria</taxon>
        <taxon>Pseudomonadati</taxon>
        <taxon>Pseudomonadota</taxon>
        <taxon>Alphaproteobacteria</taxon>
        <taxon>Maricaulales</taxon>
        <taxon>Maricaulaceae</taxon>
        <taxon>Hyphobacterium</taxon>
    </lineage>
</organism>
<dbReference type="PROSITE" id="PS50844">
    <property type="entry name" value="AFP_LIKE"/>
    <property type="match status" value="1"/>
</dbReference>
<dbReference type="GO" id="GO:0016740">
    <property type="term" value="F:transferase activity"/>
    <property type="evidence" value="ECO:0007669"/>
    <property type="project" value="UniProtKB-KW"/>
</dbReference>
<dbReference type="Pfam" id="PF08666">
    <property type="entry name" value="SAF"/>
    <property type="match status" value="1"/>
</dbReference>